<name>A0AAW2J3Y6_9LAMI</name>
<dbReference type="PANTHER" id="PTHR21573:SF0">
    <property type="entry name" value="ER MEMBRANE PROTEIN COMPLEX SUBUNIT 1"/>
    <property type="match status" value="1"/>
</dbReference>
<evidence type="ECO:0000313" key="2">
    <source>
        <dbReference type="EMBL" id="KAL0289122.1"/>
    </source>
</evidence>
<feature type="domain" description="EMC1 first beta-propeller" evidence="1">
    <location>
        <begin position="45"/>
        <end position="207"/>
    </location>
</feature>
<reference evidence="2" key="2">
    <citation type="journal article" date="2024" name="Plant">
        <title>Genomic evolution and insights into agronomic trait innovations of Sesamum species.</title>
        <authorList>
            <person name="Miao H."/>
            <person name="Wang L."/>
            <person name="Qu L."/>
            <person name="Liu H."/>
            <person name="Sun Y."/>
            <person name="Le M."/>
            <person name="Wang Q."/>
            <person name="Wei S."/>
            <person name="Zheng Y."/>
            <person name="Lin W."/>
            <person name="Duan Y."/>
            <person name="Cao H."/>
            <person name="Xiong S."/>
            <person name="Wang X."/>
            <person name="Wei L."/>
            <person name="Li C."/>
            <person name="Ma Q."/>
            <person name="Ju M."/>
            <person name="Zhao R."/>
            <person name="Li G."/>
            <person name="Mu C."/>
            <person name="Tian Q."/>
            <person name="Mei H."/>
            <person name="Zhang T."/>
            <person name="Gao T."/>
            <person name="Zhang H."/>
        </authorList>
    </citation>
    <scope>NUCLEOTIDE SEQUENCE</scope>
    <source>
        <strain evidence="2">KEN8</strain>
    </source>
</reference>
<protein>
    <recommendedName>
        <fullName evidence="1">EMC1 first beta-propeller domain-containing protein</fullName>
    </recommendedName>
</protein>
<dbReference type="PANTHER" id="PTHR21573">
    <property type="entry name" value="ER MEMBRANE PROTEIN COMPLEX SUBUNIT 1"/>
    <property type="match status" value="1"/>
</dbReference>
<organism evidence="2">
    <name type="scientific">Sesamum calycinum</name>
    <dbReference type="NCBI Taxonomy" id="2727403"/>
    <lineage>
        <taxon>Eukaryota</taxon>
        <taxon>Viridiplantae</taxon>
        <taxon>Streptophyta</taxon>
        <taxon>Embryophyta</taxon>
        <taxon>Tracheophyta</taxon>
        <taxon>Spermatophyta</taxon>
        <taxon>Magnoliopsida</taxon>
        <taxon>eudicotyledons</taxon>
        <taxon>Gunneridae</taxon>
        <taxon>Pentapetalae</taxon>
        <taxon>asterids</taxon>
        <taxon>lamiids</taxon>
        <taxon>Lamiales</taxon>
        <taxon>Pedaliaceae</taxon>
        <taxon>Sesamum</taxon>
    </lineage>
</organism>
<reference evidence="2" key="1">
    <citation type="submission" date="2020-06" db="EMBL/GenBank/DDBJ databases">
        <authorList>
            <person name="Li T."/>
            <person name="Hu X."/>
            <person name="Zhang T."/>
            <person name="Song X."/>
            <person name="Zhang H."/>
            <person name="Dai N."/>
            <person name="Sheng W."/>
            <person name="Hou X."/>
            <person name="Wei L."/>
        </authorList>
    </citation>
    <scope>NUCLEOTIDE SEQUENCE</scope>
    <source>
        <strain evidence="2">KEN8</strain>
        <tissue evidence="2">Leaf</tissue>
    </source>
</reference>
<dbReference type="InterPro" id="IPR015943">
    <property type="entry name" value="WD40/YVTN_repeat-like_dom_sf"/>
</dbReference>
<comment type="caution">
    <text evidence="2">The sequence shown here is derived from an EMBL/GenBank/DDBJ whole genome shotgun (WGS) entry which is preliminary data.</text>
</comment>
<sequence length="353" mass="39875">MLIREGTQHVRIESNRSDRNCSVGKYENVHFVKEVRQYTVWTNLKVDKDNVIFVYGNGFIHAVASIDGEVIWKKELASEGIDVQQLIYPDGSEIIYAVGLLGFSGFDAFQLNVKNGELLKHNNMLFPAGFSGDLSFVTDDTAVHWISTGKILVVIRFQDGKISYHQTHVSQLIEDISGAAVIVPSKFWNVYFKNRSSVIFIEHGDGKILLTVKLGNDWTSNLIEETIQMDRQRGLVHKVFINSYVRTDRSNGFRVLIVMEDHSLLLLQQGEIVWSREDGLASIIDVKASELPVEKDATPDDVVAIQKIRLQSSEKSKMTRDHNGFRKLLIVLTRAGKVFAATLEMEELCGLVY</sequence>
<dbReference type="Pfam" id="PF25293">
    <property type="entry name" value="Beta-prop_EMC1_N"/>
    <property type="match status" value="1"/>
</dbReference>
<dbReference type="AlphaFoldDB" id="A0AAW2J3Y6"/>
<dbReference type="SUPFAM" id="SSF50998">
    <property type="entry name" value="Quinoprotein alcohol dehydrogenase-like"/>
    <property type="match status" value="1"/>
</dbReference>
<gene>
    <name evidence="2" type="ORF">Scaly_2711000</name>
</gene>
<dbReference type="InterPro" id="IPR026895">
    <property type="entry name" value="EMC1"/>
</dbReference>
<dbReference type="GO" id="GO:0072546">
    <property type="term" value="C:EMC complex"/>
    <property type="evidence" value="ECO:0007669"/>
    <property type="project" value="InterPro"/>
</dbReference>
<dbReference type="Gene3D" id="2.130.10.10">
    <property type="entry name" value="YVTN repeat-like/Quinoprotein amine dehydrogenase"/>
    <property type="match status" value="1"/>
</dbReference>
<proteinExistence type="predicted"/>
<accession>A0AAW2J3Y6</accession>
<dbReference type="GO" id="GO:0034975">
    <property type="term" value="P:protein folding in endoplasmic reticulum"/>
    <property type="evidence" value="ECO:0007669"/>
    <property type="project" value="TreeGrafter"/>
</dbReference>
<dbReference type="InterPro" id="IPR011047">
    <property type="entry name" value="Quinoprotein_ADH-like_sf"/>
</dbReference>
<dbReference type="EMBL" id="JACGWM010001708">
    <property type="protein sequence ID" value="KAL0289122.1"/>
    <property type="molecule type" value="Genomic_DNA"/>
</dbReference>
<dbReference type="InterPro" id="IPR058545">
    <property type="entry name" value="Beta-prop_EMC1_1st"/>
</dbReference>
<evidence type="ECO:0000259" key="1">
    <source>
        <dbReference type="Pfam" id="PF25293"/>
    </source>
</evidence>